<dbReference type="CDD" id="cd06438">
    <property type="entry name" value="EpsO_like"/>
    <property type="match status" value="1"/>
</dbReference>
<organism evidence="2 3">
    <name type="scientific">Sinorhizobium numidicum</name>
    <dbReference type="NCBI Taxonomy" id="680248"/>
    <lineage>
        <taxon>Bacteria</taxon>
        <taxon>Pseudomonadati</taxon>
        <taxon>Pseudomonadota</taxon>
        <taxon>Alphaproteobacteria</taxon>
        <taxon>Hyphomicrobiales</taxon>
        <taxon>Rhizobiaceae</taxon>
        <taxon>Sinorhizobium/Ensifer group</taxon>
        <taxon>Sinorhizobium</taxon>
    </lineage>
</organism>
<sequence>MLSTFLCYAVFGVSAALSIPSALYAMECLIGSLPLRTRRLAGLGRKGDAAVSVLVPAHNEENGIATTLASIGRQLGDRDRLVVVADNCSDRTAAVARAAGAEVIERFDAQRRGKGFALDAGLRYLEKAPPDIVMLVDADCDLGANALESLVAAVVDSGRPAQSRNLMTAPAAAGLNFSVAEFAFLVKNYVRPLGLTRLGLPCQATGTGFAIPWQALRCVDVAHASRVEDMKLGLDLASAGYAPRFCEHALVTSQFPFSKEGANSQRRRWEGGHLDMIRTELRSLVDPLILRNLARLALTLDLMVPPLTLLGLLLVSMMLVAGVIAAADVSVWPLVIGATNLLLVLLATVVAWLVHGRKALPASAIGKIPRYVLWKLKLYPTALLGGTKEGWIRTDRKKKISGENRT</sequence>
<dbReference type="EMBL" id="CP120370">
    <property type="protein sequence ID" value="WEX80935.1"/>
    <property type="molecule type" value="Genomic_DNA"/>
</dbReference>
<dbReference type="RefSeq" id="WP_280731658.1">
    <property type="nucleotide sequence ID" value="NZ_CP120367.1"/>
</dbReference>
<gene>
    <name evidence="2" type="ORF">PYH38_000261</name>
</gene>
<name>A0ABY8CUD3_9HYPH</name>
<dbReference type="SUPFAM" id="SSF53448">
    <property type="entry name" value="Nucleotide-diphospho-sugar transferases"/>
    <property type="match status" value="1"/>
</dbReference>
<dbReference type="InterPro" id="IPR029044">
    <property type="entry name" value="Nucleotide-diphossugar_trans"/>
</dbReference>
<evidence type="ECO:0000313" key="2">
    <source>
        <dbReference type="EMBL" id="WEX80935.1"/>
    </source>
</evidence>
<dbReference type="Proteomes" id="UP001235547">
    <property type="component" value="Chromosome 2"/>
</dbReference>
<accession>A0ABY8CUD3</accession>
<dbReference type="Pfam" id="PF13641">
    <property type="entry name" value="Glyco_tranf_2_3"/>
    <property type="match status" value="1"/>
</dbReference>
<feature type="transmembrane region" description="Helical" evidence="1">
    <location>
        <begin position="331"/>
        <end position="354"/>
    </location>
</feature>
<evidence type="ECO:0000256" key="1">
    <source>
        <dbReference type="SAM" id="Phobius"/>
    </source>
</evidence>
<keyword evidence="1" id="KW-0472">Membrane</keyword>
<dbReference type="PANTHER" id="PTHR48090">
    <property type="entry name" value="UNDECAPRENYL-PHOSPHATE 4-DEOXY-4-FORMAMIDO-L-ARABINOSE TRANSFERASE-RELATED"/>
    <property type="match status" value="1"/>
</dbReference>
<proteinExistence type="predicted"/>
<reference evidence="2 3" key="1">
    <citation type="submission" date="2023-03" db="EMBL/GenBank/DDBJ databases">
        <authorList>
            <person name="Kaur S."/>
            <person name="Espinosa-Saiz D."/>
            <person name="Velazquez E."/>
            <person name="Menendez E."/>
            <person name="diCenzo G.C."/>
        </authorList>
    </citation>
    <scope>NUCLEOTIDE SEQUENCE [LARGE SCALE GENOMIC DNA]</scope>
    <source>
        <strain evidence="2 3">LMG 27395</strain>
    </source>
</reference>
<keyword evidence="3" id="KW-1185">Reference proteome</keyword>
<keyword evidence="1" id="KW-0812">Transmembrane</keyword>
<evidence type="ECO:0000313" key="3">
    <source>
        <dbReference type="Proteomes" id="UP001235547"/>
    </source>
</evidence>
<protein>
    <submittedName>
        <fullName evidence="2">Glycosyltransferase family 2 protein</fullName>
    </submittedName>
</protein>
<dbReference type="PANTHER" id="PTHR48090:SF6">
    <property type="entry name" value="SLR5056 PROTEIN"/>
    <property type="match status" value="1"/>
</dbReference>
<feature type="transmembrane region" description="Helical" evidence="1">
    <location>
        <begin position="302"/>
        <end position="325"/>
    </location>
</feature>
<dbReference type="Gene3D" id="3.90.550.10">
    <property type="entry name" value="Spore Coat Polysaccharide Biosynthesis Protein SpsA, Chain A"/>
    <property type="match status" value="1"/>
</dbReference>
<keyword evidence="1" id="KW-1133">Transmembrane helix</keyword>
<dbReference type="InterPro" id="IPR050256">
    <property type="entry name" value="Glycosyltransferase_2"/>
</dbReference>